<accession>A0AAV5CDT4</accession>
<name>A0AAV5CDT4_ELECO</name>
<comment type="caution">
    <text evidence="3">The sequence shown here is derived from an EMBL/GenBank/DDBJ whole genome shotgun (WGS) entry which is preliminary data.</text>
</comment>
<dbReference type="InterPro" id="IPR000270">
    <property type="entry name" value="PB1_dom"/>
</dbReference>
<dbReference type="SMART" id="SM00666">
    <property type="entry name" value="PB1"/>
    <property type="match status" value="1"/>
</dbReference>
<proteinExistence type="predicted"/>
<evidence type="ECO:0000259" key="2">
    <source>
        <dbReference type="SMART" id="SM00666"/>
    </source>
</evidence>
<reference evidence="3" key="1">
    <citation type="journal article" date="2018" name="DNA Res.">
        <title>Multiple hybrid de novo genome assembly of finger millet, an orphan allotetraploid crop.</title>
        <authorList>
            <person name="Hatakeyama M."/>
            <person name="Aluri S."/>
            <person name="Balachadran M.T."/>
            <person name="Sivarajan S.R."/>
            <person name="Patrignani A."/>
            <person name="Gruter S."/>
            <person name="Poveda L."/>
            <person name="Shimizu-Inatsugi R."/>
            <person name="Baeten J."/>
            <person name="Francoijs K.J."/>
            <person name="Nataraja K.N."/>
            <person name="Reddy Y.A.N."/>
            <person name="Phadnis S."/>
            <person name="Ravikumar R.L."/>
            <person name="Schlapbach R."/>
            <person name="Sreeman S.M."/>
            <person name="Shimizu K.K."/>
        </authorList>
    </citation>
    <scope>NUCLEOTIDE SEQUENCE</scope>
</reference>
<dbReference type="AlphaFoldDB" id="A0AAV5CDT4"/>
<dbReference type="Pfam" id="PF00564">
    <property type="entry name" value="PB1"/>
    <property type="match status" value="1"/>
</dbReference>
<feature type="region of interest" description="Disordered" evidence="1">
    <location>
        <begin position="250"/>
        <end position="277"/>
    </location>
</feature>
<dbReference type="InterPro" id="IPR053198">
    <property type="entry name" value="Gynoecium_Dev_Regulator"/>
</dbReference>
<reference evidence="3" key="2">
    <citation type="submission" date="2021-12" db="EMBL/GenBank/DDBJ databases">
        <title>Resequencing data analysis of finger millet.</title>
        <authorList>
            <person name="Hatakeyama M."/>
            <person name="Aluri S."/>
            <person name="Balachadran M.T."/>
            <person name="Sivarajan S.R."/>
            <person name="Poveda L."/>
            <person name="Shimizu-Inatsugi R."/>
            <person name="Schlapbach R."/>
            <person name="Sreeman S.M."/>
            <person name="Shimizu K.K."/>
        </authorList>
    </citation>
    <scope>NUCLEOTIDE SEQUENCE</scope>
</reference>
<dbReference type="PANTHER" id="PTHR31066">
    <property type="entry name" value="OS05G0427100 PROTEIN-RELATED"/>
    <property type="match status" value="1"/>
</dbReference>
<feature type="domain" description="PB1" evidence="2">
    <location>
        <begin position="27"/>
        <end position="124"/>
    </location>
</feature>
<protein>
    <recommendedName>
        <fullName evidence="2">PB1 domain-containing protein</fullName>
    </recommendedName>
</protein>
<evidence type="ECO:0000256" key="1">
    <source>
        <dbReference type="SAM" id="MobiDB-lite"/>
    </source>
</evidence>
<dbReference type="SUPFAM" id="SSF54277">
    <property type="entry name" value="CAD &amp; PB1 domains"/>
    <property type="match status" value="1"/>
</dbReference>
<sequence>MAAESSPRAVGDDSAATSDARMRLTCSHGGRFVFCGPDAAPRYVGGETRVLVIPRSASFRDLAARASEMAGGAEVSALKHRLADDEEIIVSVTCDEELAHMIHEYDRLHAKRPNAKFRVFVDIAAAPPASGAGAHHHQQPRPVSGLPPLAPTRMRRVQSDHALAASAQRRVHRCPAYPAPMRRVQSAQEIATKASRVQPSPSFHFHQRGHQSQFVCQRQYAPAPAPPPSCVLPHISRRNVTGVSSVNVEAEAKARSRDANKSTVDDNDNRRAVWEFE</sequence>
<dbReference type="EMBL" id="BQKI01000006">
    <property type="protein sequence ID" value="GJM96250.1"/>
    <property type="molecule type" value="Genomic_DNA"/>
</dbReference>
<dbReference type="CDD" id="cd06410">
    <property type="entry name" value="PB1_UP2"/>
    <property type="match status" value="1"/>
</dbReference>
<dbReference type="Proteomes" id="UP001054889">
    <property type="component" value="Unassembled WGS sequence"/>
</dbReference>
<keyword evidence="4" id="KW-1185">Reference proteome</keyword>
<evidence type="ECO:0000313" key="3">
    <source>
        <dbReference type="EMBL" id="GJM96250.1"/>
    </source>
</evidence>
<feature type="region of interest" description="Disordered" evidence="1">
    <location>
        <begin position="129"/>
        <end position="150"/>
    </location>
</feature>
<dbReference type="PANTHER" id="PTHR31066:SF45">
    <property type="entry name" value="PB1 DOMAIN-CONTAINING PROTEIN"/>
    <property type="match status" value="1"/>
</dbReference>
<organism evidence="3 4">
    <name type="scientific">Eleusine coracana subsp. coracana</name>
    <dbReference type="NCBI Taxonomy" id="191504"/>
    <lineage>
        <taxon>Eukaryota</taxon>
        <taxon>Viridiplantae</taxon>
        <taxon>Streptophyta</taxon>
        <taxon>Embryophyta</taxon>
        <taxon>Tracheophyta</taxon>
        <taxon>Spermatophyta</taxon>
        <taxon>Magnoliopsida</taxon>
        <taxon>Liliopsida</taxon>
        <taxon>Poales</taxon>
        <taxon>Poaceae</taxon>
        <taxon>PACMAD clade</taxon>
        <taxon>Chloridoideae</taxon>
        <taxon>Cynodonteae</taxon>
        <taxon>Eleusininae</taxon>
        <taxon>Eleusine</taxon>
    </lineage>
</organism>
<dbReference type="Gene3D" id="3.10.20.90">
    <property type="entry name" value="Phosphatidylinositol 3-kinase Catalytic Subunit, Chain A, domain 1"/>
    <property type="match status" value="1"/>
</dbReference>
<evidence type="ECO:0000313" key="4">
    <source>
        <dbReference type="Proteomes" id="UP001054889"/>
    </source>
</evidence>
<gene>
    <name evidence="3" type="primary">ga13069</name>
    <name evidence="3" type="ORF">PR202_ga13069</name>
</gene>